<keyword evidence="22" id="KW-0234">DNA repair</keyword>
<evidence type="ECO:0000256" key="26">
    <source>
        <dbReference type="PROSITE-ProRule" id="PRU00176"/>
    </source>
</evidence>
<feature type="compositionally biased region" description="Polar residues" evidence="28">
    <location>
        <begin position="761"/>
        <end position="770"/>
    </location>
</feature>
<dbReference type="Pfam" id="PF00001">
    <property type="entry name" value="7tm_1"/>
    <property type="match status" value="1"/>
</dbReference>
<evidence type="ECO:0000256" key="10">
    <source>
        <dbReference type="ARBA" id="ARBA00022728"/>
    </source>
</evidence>
<dbReference type="SUPFAM" id="SSF81321">
    <property type="entry name" value="Family A G protein-coupled receptor-like"/>
    <property type="match status" value="1"/>
</dbReference>
<dbReference type="AlphaFoldDB" id="M7B5N3"/>
<dbReference type="SMART" id="SM00360">
    <property type="entry name" value="RRM"/>
    <property type="match status" value="2"/>
</dbReference>
<keyword evidence="5" id="KW-0158">Chromosome</keyword>
<dbReference type="InterPro" id="IPR000276">
    <property type="entry name" value="GPCR_Rhodpsn"/>
</dbReference>
<feature type="compositionally biased region" description="Low complexity" evidence="28">
    <location>
        <begin position="87"/>
        <end position="99"/>
    </location>
</feature>
<dbReference type="GO" id="GO:0008528">
    <property type="term" value="F:G protein-coupled peptide receptor activity"/>
    <property type="evidence" value="ECO:0007669"/>
    <property type="project" value="InterPro"/>
</dbReference>
<keyword evidence="12" id="KW-0227">DNA damage</keyword>
<proteinExistence type="inferred from homology"/>
<keyword evidence="9 27" id="KW-0812">Transmembrane</keyword>
<evidence type="ECO:0000256" key="28">
    <source>
        <dbReference type="SAM" id="MobiDB-lite"/>
    </source>
</evidence>
<evidence type="ECO:0000256" key="3">
    <source>
        <dbReference type="ARBA" id="ARBA00004370"/>
    </source>
</evidence>
<dbReference type="SUPFAM" id="SSF54928">
    <property type="entry name" value="RNA-binding domain, RBD"/>
    <property type="match status" value="1"/>
</dbReference>
<evidence type="ECO:0000256" key="27">
    <source>
        <dbReference type="RuleBase" id="RU000688"/>
    </source>
</evidence>
<evidence type="ECO:0000256" key="29">
    <source>
        <dbReference type="SAM" id="Phobius"/>
    </source>
</evidence>
<keyword evidence="6" id="KW-1017">Isopeptide bond</keyword>
<dbReference type="InterPro" id="IPR000504">
    <property type="entry name" value="RRM_dom"/>
</dbReference>
<evidence type="ECO:0000256" key="4">
    <source>
        <dbReference type="ARBA" id="ARBA00007747"/>
    </source>
</evidence>
<dbReference type="Proteomes" id="UP000031443">
    <property type="component" value="Unassembled WGS sequence"/>
</dbReference>
<dbReference type="CDD" id="cd12282">
    <property type="entry name" value="RRM2_TatSF1_like"/>
    <property type="match status" value="1"/>
</dbReference>
<dbReference type="GO" id="GO:0006281">
    <property type="term" value="P:DNA repair"/>
    <property type="evidence" value="ECO:0007669"/>
    <property type="project" value="UniProtKB-KW"/>
</dbReference>
<feature type="region of interest" description="Disordered" evidence="28">
    <location>
        <begin position="87"/>
        <end position="108"/>
    </location>
</feature>
<feature type="domain" description="RRM" evidence="30">
    <location>
        <begin position="595"/>
        <end position="680"/>
    </location>
</feature>
<evidence type="ECO:0000256" key="2">
    <source>
        <dbReference type="ARBA" id="ARBA00004286"/>
    </source>
</evidence>
<dbReference type="GO" id="GO:0016020">
    <property type="term" value="C:membrane"/>
    <property type="evidence" value="ECO:0007669"/>
    <property type="project" value="UniProtKB-SubCell"/>
</dbReference>
<keyword evidence="13" id="KW-0832">Ubl conjugation</keyword>
<feature type="transmembrane region" description="Helical" evidence="29">
    <location>
        <begin position="210"/>
        <end position="235"/>
    </location>
</feature>
<keyword evidence="21" id="KW-0508">mRNA splicing</keyword>
<dbReference type="PRINTS" id="PR00237">
    <property type="entry name" value="GPCRRHODOPSN"/>
</dbReference>
<feature type="transmembrane region" description="Helical" evidence="29">
    <location>
        <begin position="176"/>
        <end position="198"/>
    </location>
</feature>
<feature type="compositionally biased region" description="Polar residues" evidence="28">
    <location>
        <begin position="426"/>
        <end position="441"/>
    </location>
</feature>
<keyword evidence="19" id="KW-0010">Activator</keyword>
<dbReference type="EMBL" id="KB569892">
    <property type="protein sequence ID" value="EMP27463.1"/>
    <property type="molecule type" value="Genomic_DNA"/>
</dbReference>
<accession>M7B5N3</accession>
<dbReference type="GO" id="GO:0005686">
    <property type="term" value="C:U2 snRNP"/>
    <property type="evidence" value="ECO:0007669"/>
    <property type="project" value="TreeGrafter"/>
</dbReference>
<feature type="domain" description="RRM" evidence="30">
    <location>
        <begin position="464"/>
        <end position="549"/>
    </location>
</feature>
<gene>
    <name evidence="32" type="ORF">UY3_15447</name>
</gene>
<dbReference type="FunFam" id="3.30.70.330:FF:000202">
    <property type="entry name" value="HIV Tat-specific factor 1"/>
    <property type="match status" value="1"/>
</dbReference>
<evidence type="ECO:0000256" key="13">
    <source>
        <dbReference type="ARBA" id="ARBA00022843"/>
    </source>
</evidence>
<feature type="compositionally biased region" description="Basic and acidic residues" evidence="28">
    <location>
        <begin position="742"/>
        <end position="753"/>
    </location>
</feature>
<dbReference type="InterPro" id="IPR012677">
    <property type="entry name" value="Nucleotide-bd_a/b_plait_sf"/>
</dbReference>
<sequence>MPYTGRNESIVLAVLALAVIRPDPSGFQGAAFGVTSYEKGIDLMNSATVHCVLWDFTKNNWSRAETSVGYRPRNLEHKLSLHSLKSTKSLKSNATSSTSNGSDSLPETSLDMDLRAAWIEDTIKEMSLAHWHSANQTSHASVNITEQLRSITDNDIVDQGWTEDSFPGLEILCTIYVTYAVIISVGVLGNAILIKVFFKIKSMQTVPNIFITSLAFGDLLLLLTCVPVDATRYIVDTWLFGRIGCKLLSFIQLTSVGVSVFTLTVLSADRYRAIVKPLELQTSDAVLKTCCKAGCVWIVSMILAIPEAVFSDLYSFSNPEKNVSFEACAPYPVSEKILQEAHSLVCFLVFYIIPLAVISVYYFLIAKTLYKSTFNMPAEEHGHARKQVTEDFLATYHANYGFPTDSLDSSSASKTESKPAVDSRTAGAQQSANKKAPQQTDSKQKGEKRKLDAGWFHVEEDKNTNVYVTGLPPDITKDEFIQVMSKCGIIMRDPQTEEHKIKLYKDKQGNLKGDGLCCYLKRESVELALRLLDEDEIRGYKLHVEVAKFQLKGEYDASKKKKKCKDYKKRLSQQQKQLDWRPEKKDATARKRHERVVIIRNMFHPKDFEEDPLVLNEIREDLRTECEKFGEVKKVLLFDRHPDGVASVSFKEPEEADLCIQALNGRWFGGRQLSAETWDGTTDYQVEETSREREERLKLWGSFLGESDAEKQKIAAASNSAASGVKLPEDQPSKDNGTSKGDVNDEAHKRENNGEGINEDGTPSTDSSLAGSDDETDT</sequence>
<evidence type="ECO:0000259" key="30">
    <source>
        <dbReference type="PROSITE" id="PS50102"/>
    </source>
</evidence>
<keyword evidence="27" id="KW-0675">Receptor</keyword>
<evidence type="ECO:0000256" key="19">
    <source>
        <dbReference type="ARBA" id="ARBA00023159"/>
    </source>
</evidence>
<dbReference type="InterPro" id="IPR034393">
    <property type="entry name" value="TatSF1-like"/>
</dbReference>
<keyword evidence="15 29" id="KW-1133">Transmembrane helix</keyword>
<dbReference type="PROSITE" id="PS50262">
    <property type="entry name" value="G_PROTEIN_RECEP_F1_2"/>
    <property type="match status" value="1"/>
</dbReference>
<keyword evidence="7" id="KW-0597">Phosphoprotein</keyword>
<evidence type="ECO:0000256" key="1">
    <source>
        <dbReference type="ARBA" id="ARBA00004123"/>
    </source>
</evidence>
<comment type="subunit">
    <text evidence="24">Component of the 17S U2 SnRNP complex, a ribonucleoprotein complex that contains small nuclear RNA (snRNA) U2 and a number of specific proteins. Within the 17S U2 SnRNP complex, interacts (via UHM region) directly with SF3B1. Component of a complex which is at least composed of HTATSF1/Tat-SF1, the P-TEFb complex components CDK9 and CCNT1, RNA polymerase II, SUPT5H, and NCL/nucleolin. Interacts with GTF2F2/RAP30 and POLR2A. Interacts with TCERG1/CA150. Interacts with (poly-ADP-ribosylated) RPA1; promoting HTATSF1 recruitment to DNA damage sites. Interacts (when phosphorylated) with TOPBP1; promoting recruitment of TOPBP1 to DNA damage sites during S-phase.</text>
</comment>
<keyword evidence="18 29" id="KW-0472">Membrane</keyword>
<dbReference type="eggNOG" id="KOG1548">
    <property type="taxonomic scope" value="Eukaryota"/>
</dbReference>
<evidence type="ECO:0000256" key="25">
    <source>
        <dbReference type="ARBA" id="ARBA00073773"/>
    </source>
</evidence>
<evidence type="ECO:0000256" key="9">
    <source>
        <dbReference type="ARBA" id="ARBA00022692"/>
    </source>
</evidence>
<dbReference type="FunFam" id="3.30.70.330:FF:000105">
    <property type="entry name" value="HIV Tat-specific factor 1 homolog"/>
    <property type="match status" value="1"/>
</dbReference>
<reference evidence="33" key="1">
    <citation type="journal article" date="2013" name="Nat. Genet.">
        <title>The draft genomes of soft-shell turtle and green sea turtle yield insights into the development and evolution of the turtle-specific body plan.</title>
        <authorList>
            <person name="Wang Z."/>
            <person name="Pascual-Anaya J."/>
            <person name="Zadissa A."/>
            <person name="Li W."/>
            <person name="Niimura Y."/>
            <person name="Huang Z."/>
            <person name="Li C."/>
            <person name="White S."/>
            <person name="Xiong Z."/>
            <person name="Fang D."/>
            <person name="Wang B."/>
            <person name="Ming Y."/>
            <person name="Chen Y."/>
            <person name="Zheng Y."/>
            <person name="Kuraku S."/>
            <person name="Pignatelli M."/>
            <person name="Herrero J."/>
            <person name="Beal K."/>
            <person name="Nozawa M."/>
            <person name="Li Q."/>
            <person name="Wang J."/>
            <person name="Zhang H."/>
            <person name="Yu L."/>
            <person name="Shigenobu S."/>
            <person name="Wang J."/>
            <person name="Liu J."/>
            <person name="Flicek P."/>
            <person name="Searle S."/>
            <person name="Wang J."/>
            <person name="Kuratani S."/>
            <person name="Yin Y."/>
            <person name="Aken B."/>
            <person name="Zhang G."/>
            <person name="Irie N."/>
        </authorList>
    </citation>
    <scope>NUCLEOTIDE SEQUENCE [LARGE SCALE GENOMIC DNA]</scope>
</reference>
<dbReference type="PANTHER" id="PTHR15608:SF0">
    <property type="entry name" value="HIV TAT-SPECIFIC FACTOR 1"/>
    <property type="match status" value="1"/>
</dbReference>
<evidence type="ECO:0000256" key="14">
    <source>
        <dbReference type="ARBA" id="ARBA00022884"/>
    </source>
</evidence>
<keyword evidence="27" id="KW-0807">Transducer</keyword>
<feature type="region of interest" description="Disordered" evidence="28">
    <location>
        <begin position="711"/>
        <end position="778"/>
    </location>
</feature>
<keyword evidence="17" id="KW-0805">Transcription regulation</keyword>
<dbReference type="CDD" id="cd12281">
    <property type="entry name" value="RRM1_TatSF1_like"/>
    <property type="match status" value="1"/>
</dbReference>
<dbReference type="PROSITE" id="PS50102">
    <property type="entry name" value="RRM"/>
    <property type="match status" value="2"/>
</dbReference>
<dbReference type="Pfam" id="PF00076">
    <property type="entry name" value="RRM_1"/>
    <property type="match status" value="2"/>
</dbReference>
<evidence type="ECO:0000256" key="6">
    <source>
        <dbReference type="ARBA" id="ARBA00022499"/>
    </source>
</evidence>
<keyword evidence="33" id="KW-1185">Reference proteome</keyword>
<evidence type="ECO:0000256" key="16">
    <source>
        <dbReference type="ARBA" id="ARBA00022990"/>
    </source>
</evidence>
<keyword evidence="8" id="KW-0507">mRNA processing</keyword>
<organism evidence="32 33">
    <name type="scientific">Chelonia mydas</name>
    <name type="common">Green sea-turtle</name>
    <name type="synonym">Chelonia agassizi</name>
    <dbReference type="NCBI Taxonomy" id="8469"/>
    <lineage>
        <taxon>Eukaryota</taxon>
        <taxon>Metazoa</taxon>
        <taxon>Chordata</taxon>
        <taxon>Craniata</taxon>
        <taxon>Vertebrata</taxon>
        <taxon>Euteleostomi</taxon>
        <taxon>Archelosauria</taxon>
        <taxon>Testudinata</taxon>
        <taxon>Testudines</taxon>
        <taxon>Cryptodira</taxon>
        <taxon>Durocryptodira</taxon>
        <taxon>Americhelydia</taxon>
        <taxon>Chelonioidea</taxon>
        <taxon>Cheloniidae</taxon>
        <taxon>Chelonia</taxon>
    </lineage>
</organism>
<evidence type="ECO:0000256" key="24">
    <source>
        <dbReference type="ARBA" id="ARBA00062124"/>
    </source>
</evidence>
<evidence type="ECO:0000256" key="20">
    <source>
        <dbReference type="ARBA" id="ARBA00023163"/>
    </source>
</evidence>
<dbReference type="PANTHER" id="PTHR15608">
    <property type="entry name" value="SPLICING FACTOR U2AF-ASSOCIATED PROTEIN 2"/>
    <property type="match status" value="1"/>
</dbReference>
<feature type="transmembrane region" description="Helical" evidence="29">
    <location>
        <begin position="344"/>
        <end position="364"/>
    </location>
</feature>
<dbReference type="GO" id="GO:0005684">
    <property type="term" value="C:U2-type spliceosomal complex"/>
    <property type="evidence" value="ECO:0007669"/>
    <property type="project" value="UniProtKB-ARBA"/>
</dbReference>
<keyword evidence="11" id="KW-0677">Repeat</keyword>
<evidence type="ECO:0000256" key="21">
    <source>
        <dbReference type="ARBA" id="ARBA00023187"/>
    </source>
</evidence>
<evidence type="ECO:0000256" key="17">
    <source>
        <dbReference type="ARBA" id="ARBA00023015"/>
    </source>
</evidence>
<protein>
    <recommendedName>
        <fullName evidence="25">17S U2 SnRNP complex component HTATSF1</fullName>
    </recommendedName>
</protein>
<name>M7B5N3_CHEMY</name>
<evidence type="ECO:0000256" key="8">
    <source>
        <dbReference type="ARBA" id="ARBA00022664"/>
    </source>
</evidence>
<dbReference type="PRINTS" id="PR00358">
    <property type="entry name" value="BOMBESINR"/>
</dbReference>
<feature type="transmembrane region" description="Helical" evidence="29">
    <location>
        <begin position="247"/>
        <end position="266"/>
    </location>
</feature>
<comment type="similarity">
    <text evidence="27">Belongs to the G-protein coupled receptor 1 family.</text>
</comment>
<dbReference type="GO" id="GO:0003723">
    <property type="term" value="F:RNA binding"/>
    <property type="evidence" value="ECO:0007669"/>
    <property type="project" value="UniProtKB-UniRule"/>
</dbReference>
<evidence type="ECO:0000259" key="31">
    <source>
        <dbReference type="PROSITE" id="PS50262"/>
    </source>
</evidence>
<dbReference type="Gene3D" id="1.20.1070.10">
    <property type="entry name" value="Rhodopsin 7-helix transmembrane proteins"/>
    <property type="match status" value="1"/>
</dbReference>
<dbReference type="GO" id="GO:0000398">
    <property type="term" value="P:mRNA splicing, via spliceosome"/>
    <property type="evidence" value="ECO:0007669"/>
    <property type="project" value="InterPro"/>
</dbReference>
<keyword evidence="20" id="KW-0804">Transcription</keyword>
<dbReference type="GO" id="GO:0005694">
    <property type="term" value="C:chromosome"/>
    <property type="evidence" value="ECO:0007669"/>
    <property type="project" value="UniProtKB-SubCell"/>
</dbReference>
<dbReference type="InterPro" id="IPR001556">
    <property type="entry name" value="Bombsn_rcpt-like"/>
</dbReference>
<evidence type="ECO:0000256" key="11">
    <source>
        <dbReference type="ARBA" id="ARBA00022737"/>
    </source>
</evidence>
<evidence type="ECO:0000256" key="15">
    <source>
        <dbReference type="ARBA" id="ARBA00022989"/>
    </source>
</evidence>
<dbReference type="InterPro" id="IPR003954">
    <property type="entry name" value="RRM_euk-type"/>
</dbReference>
<evidence type="ECO:0000256" key="7">
    <source>
        <dbReference type="ARBA" id="ARBA00022553"/>
    </source>
</evidence>
<dbReference type="Gene3D" id="3.30.70.330">
    <property type="match status" value="2"/>
</dbReference>
<dbReference type="InterPro" id="IPR034392">
    <property type="entry name" value="TatSF1-like_RRM1"/>
</dbReference>
<keyword evidence="10" id="KW-0747">Spliceosome</keyword>
<evidence type="ECO:0000256" key="5">
    <source>
        <dbReference type="ARBA" id="ARBA00022454"/>
    </source>
</evidence>
<keyword evidence="23" id="KW-0539">Nucleus</keyword>
<evidence type="ECO:0000256" key="12">
    <source>
        <dbReference type="ARBA" id="ARBA00022763"/>
    </source>
</evidence>
<dbReference type="InterPro" id="IPR017452">
    <property type="entry name" value="GPCR_Rhodpsn_7TM"/>
</dbReference>
<dbReference type="PROSITE" id="PS00237">
    <property type="entry name" value="G_PROTEIN_RECEP_F1_1"/>
    <property type="match status" value="1"/>
</dbReference>
<feature type="region of interest" description="Disordered" evidence="28">
    <location>
        <begin position="406"/>
        <end position="448"/>
    </location>
</feature>
<keyword evidence="14 26" id="KW-0694">RNA-binding</keyword>
<evidence type="ECO:0000256" key="22">
    <source>
        <dbReference type="ARBA" id="ARBA00023204"/>
    </source>
</evidence>
<keyword evidence="27" id="KW-0297">G-protein coupled receptor</keyword>
<comment type="similarity">
    <text evidence="4">Belongs to the HTATSF1 family.</text>
</comment>
<dbReference type="SMART" id="SM00361">
    <property type="entry name" value="RRM_1"/>
    <property type="match status" value="1"/>
</dbReference>
<evidence type="ECO:0000313" key="32">
    <source>
        <dbReference type="EMBL" id="EMP27463.1"/>
    </source>
</evidence>
<dbReference type="InterPro" id="IPR035979">
    <property type="entry name" value="RBD_domain_sf"/>
</dbReference>
<feature type="domain" description="G-protein coupled receptors family 1 profile" evidence="31">
    <location>
        <begin position="189"/>
        <end position="371"/>
    </location>
</feature>
<dbReference type="STRING" id="8469.M7B5N3"/>
<keyword evidence="16" id="KW-0007">Acetylation</keyword>
<comment type="subcellular location">
    <subcellularLocation>
        <location evidence="2">Chromosome</location>
    </subcellularLocation>
    <subcellularLocation>
        <location evidence="3">Membrane</location>
    </subcellularLocation>
    <subcellularLocation>
        <location evidence="1">Nucleus</location>
    </subcellularLocation>
</comment>
<evidence type="ECO:0000256" key="23">
    <source>
        <dbReference type="ARBA" id="ARBA00023242"/>
    </source>
</evidence>
<evidence type="ECO:0000256" key="18">
    <source>
        <dbReference type="ARBA" id="ARBA00023136"/>
    </source>
</evidence>
<evidence type="ECO:0000313" key="33">
    <source>
        <dbReference type="Proteomes" id="UP000031443"/>
    </source>
</evidence>